<evidence type="ECO:0000313" key="3">
    <source>
        <dbReference type="Proteomes" id="UP000481037"/>
    </source>
</evidence>
<proteinExistence type="predicted"/>
<feature type="region of interest" description="Disordered" evidence="1">
    <location>
        <begin position="70"/>
        <end position="108"/>
    </location>
</feature>
<organism evidence="2 3">
    <name type="scientific">Duganella alba</name>
    <dbReference type="NCBI Taxonomy" id="2666081"/>
    <lineage>
        <taxon>Bacteria</taxon>
        <taxon>Pseudomonadati</taxon>
        <taxon>Pseudomonadota</taxon>
        <taxon>Betaproteobacteria</taxon>
        <taxon>Burkholderiales</taxon>
        <taxon>Oxalobacteraceae</taxon>
        <taxon>Telluria group</taxon>
        <taxon>Duganella</taxon>
    </lineage>
</organism>
<reference evidence="2 3" key="1">
    <citation type="submission" date="2019-11" db="EMBL/GenBank/DDBJ databases">
        <title>Novel species isolated from a subtropical stream in China.</title>
        <authorList>
            <person name="Lu H."/>
        </authorList>
    </citation>
    <scope>NUCLEOTIDE SEQUENCE [LARGE SCALE GENOMIC DNA]</scope>
    <source>
        <strain evidence="2 3">FT25W</strain>
    </source>
</reference>
<accession>A0A6L5QAG5</accession>
<feature type="compositionally biased region" description="Low complexity" evidence="1">
    <location>
        <begin position="74"/>
        <end position="90"/>
    </location>
</feature>
<dbReference type="Proteomes" id="UP000481037">
    <property type="component" value="Unassembled WGS sequence"/>
</dbReference>
<dbReference type="EMBL" id="WKJM01000001">
    <property type="protein sequence ID" value="MRX06292.1"/>
    <property type="molecule type" value="Genomic_DNA"/>
</dbReference>
<comment type="caution">
    <text evidence="2">The sequence shown here is derived from an EMBL/GenBank/DDBJ whole genome shotgun (WGS) entry which is preliminary data.</text>
</comment>
<evidence type="ECO:0000256" key="1">
    <source>
        <dbReference type="SAM" id="MobiDB-lite"/>
    </source>
</evidence>
<dbReference type="RefSeq" id="WP_154361656.1">
    <property type="nucleotide sequence ID" value="NZ_WKJM01000001.1"/>
</dbReference>
<gene>
    <name evidence="2" type="ORF">GJ697_00400</name>
</gene>
<evidence type="ECO:0000313" key="2">
    <source>
        <dbReference type="EMBL" id="MRX06292.1"/>
    </source>
</evidence>
<protein>
    <submittedName>
        <fullName evidence="2">Uncharacterized protein</fullName>
    </submittedName>
</protein>
<keyword evidence="3" id="KW-1185">Reference proteome</keyword>
<name>A0A6L5QAG5_9BURK</name>
<dbReference type="AlphaFoldDB" id="A0A6L5QAG5"/>
<sequence length="108" mass="11679">MKTATYYTQNLQEAHEVAGRCKLLDAHKQHTLSAGDYQEWQISNEGVNCQTALSVSEAASMRELVLKQSKPSTPVALPKVSAPPSSAAPSVRERSDQKLSASRTLAPV</sequence>
<feature type="compositionally biased region" description="Polar residues" evidence="1">
    <location>
        <begin position="98"/>
        <end position="108"/>
    </location>
</feature>